<dbReference type="RefSeq" id="WP_189422443.1">
    <property type="nucleotide sequence ID" value="NZ_BMSM01000024.1"/>
</dbReference>
<dbReference type="Gene3D" id="2.115.10.10">
    <property type="entry name" value="Tachylectin 2"/>
    <property type="match status" value="1"/>
</dbReference>
<name>A0ABT9LRY3_STRGD</name>
<dbReference type="EMBL" id="JAURUD010000001">
    <property type="protein sequence ID" value="MDP9686289.1"/>
    <property type="molecule type" value="Genomic_DNA"/>
</dbReference>
<organism evidence="1 2">
    <name type="scientific">Streptomyces griseoviridis</name>
    <dbReference type="NCBI Taxonomy" id="45398"/>
    <lineage>
        <taxon>Bacteria</taxon>
        <taxon>Bacillati</taxon>
        <taxon>Actinomycetota</taxon>
        <taxon>Actinomycetes</taxon>
        <taxon>Kitasatosporales</taxon>
        <taxon>Streptomycetaceae</taxon>
        <taxon>Streptomyces</taxon>
    </lineage>
</organism>
<comment type="caution">
    <text evidence="1">The sequence shown here is derived from an EMBL/GenBank/DDBJ whole genome shotgun (WGS) entry which is preliminary data.</text>
</comment>
<protein>
    <recommendedName>
        <fullName evidence="3">Tachylectin 2 domain-containing protein</fullName>
    </recommendedName>
</protein>
<dbReference type="GeneID" id="91555773"/>
<reference evidence="1 2" key="1">
    <citation type="submission" date="2023-07" db="EMBL/GenBank/DDBJ databases">
        <title>Sequencing the genomes of 1000 actinobacteria strains.</title>
        <authorList>
            <person name="Klenk H.-P."/>
        </authorList>
    </citation>
    <scope>NUCLEOTIDE SEQUENCE [LARGE SCALE GENOMIC DNA]</scope>
    <source>
        <strain evidence="1 2">DSM 40229</strain>
    </source>
</reference>
<keyword evidence="2" id="KW-1185">Reference proteome</keyword>
<evidence type="ECO:0000313" key="2">
    <source>
        <dbReference type="Proteomes" id="UP001231675"/>
    </source>
</evidence>
<gene>
    <name evidence="1" type="ORF">J2S47_006791</name>
</gene>
<dbReference type="Proteomes" id="UP001231675">
    <property type="component" value="Unassembled WGS sequence"/>
</dbReference>
<proteinExistence type="predicted"/>
<evidence type="ECO:0008006" key="3">
    <source>
        <dbReference type="Google" id="ProtNLM"/>
    </source>
</evidence>
<sequence length="97" mass="10263">MLKALTSTGDDRLPVNAADGRLLEYRIDEAGDWTGRQLVASGWSGFDKRVSPNGGLYYGATSAGGMYWYQDLNPDGGLGNGITLTDAGGVTVHLRSP</sequence>
<evidence type="ECO:0000313" key="1">
    <source>
        <dbReference type="EMBL" id="MDP9686289.1"/>
    </source>
</evidence>
<accession>A0ABT9LRY3</accession>